<sequence>MVVENFEIKNPYASRILDKLPTWIKSAKPKYLVLSGVSPYLDEFRAYLLDQIHSIYGISFDLTSDKIYHKGEEISPELFLYFSEESPKEGLFYLDLLVFRAIALNHFGKIIERHDIDASEDYIASGYKLFPPVSDFLKMLDVSCTDIIDSIDSSSLDNLPAIGTEHESLLSAFGFRGLNIWGTIPIASYKTEKKENLLLVYNTPLHLPVHNTAYLENINPKKKADSYFAERLAPAFDFWIPDKSEVERFALMDIEGYKLTVLRTIVYILGYPTVRVSICDETVEAKIRIGKYGDPVLEIDDVCDHDYKWVIIPTENAREAARVLDEILTYNFGISEIRRTSNPKAVFATYEI</sequence>
<dbReference type="STRING" id="589924.Ferp_0523"/>
<gene>
    <name evidence="1" type="ordered locus">Ferp_0523</name>
</gene>
<dbReference type="PaxDb" id="589924-Ferp_0523"/>
<organism evidence="1 2">
    <name type="scientific">Ferroglobus placidus (strain DSM 10642 / AEDII12DO)</name>
    <dbReference type="NCBI Taxonomy" id="589924"/>
    <lineage>
        <taxon>Archaea</taxon>
        <taxon>Methanobacteriati</taxon>
        <taxon>Methanobacteriota</taxon>
        <taxon>Archaeoglobi</taxon>
        <taxon>Archaeoglobales</taxon>
        <taxon>Archaeoglobaceae</taxon>
        <taxon>Ferroglobus</taxon>
    </lineage>
</organism>
<keyword evidence="2" id="KW-1185">Reference proteome</keyword>
<dbReference type="AlphaFoldDB" id="D3S364"/>
<name>D3S364_FERPA</name>
<dbReference type="KEGG" id="fpl:Ferp_0523"/>
<evidence type="ECO:0000313" key="2">
    <source>
        <dbReference type="Proteomes" id="UP000002613"/>
    </source>
</evidence>
<evidence type="ECO:0000313" key="1">
    <source>
        <dbReference type="EMBL" id="ADC64697.1"/>
    </source>
</evidence>
<dbReference type="Proteomes" id="UP000002613">
    <property type="component" value="Chromosome"/>
</dbReference>
<dbReference type="HOGENOM" id="CLU_786671_0_0_2"/>
<proteinExistence type="predicted"/>
<reference evidence="2" key="1">
    <citation type="submission" date="2010-02" db="EMBL/GenBank/DDBJ databases">
        <title>Complete sequence of Ferroglobus placidus DSM 10642.</title>
        <authorList>
            <consortium name="US DOE Joint Genome Institute"/>
            <person name="Lucas S."/>
            <person name="Copeland A."/>
            <person name="Lapidus A."/>
            <person name="Cheng J.-F."/>
            <person name="Bruce D."/>
            <person name="Goodwin L."/>
            <person name="Pitluck S."/>
            <person name="Saunders E."/>
            <person name="Brettin T."/>
            <person name="Detter J.C."/>
            <person name="Han C."/>
            <person name="Tapia R."/>
            <person name="Larimer F."/>
            <person name="Land M."/>
            <person name="Hauser L."/>
            <person name="Kyrpides N."/>
            <person name="Ivanova N."/>
            <person name="Holmes D."/>
            <person name="Lovley D."/>
            <person name="Kyrpides N."/>
            <person name="Anderson I.J."/>
            <person name="Woyke T."/>
        </authorList>
    </citation>
    <scope>NUCLEOTIDE SEQUENCE [LARGE SCALE GENOMIC DNA]</scope>
    <source>
        <strain evidence="2">DSM 10642 / AEDII12DO</strain>
    </source>
</reference>
<reference evidence="1 2" key="2">
    <citation type="journal article" date="2011" name="Stand. Genomic Sci.">
        <title>Complete genome sequence of Ferroglobus placidus AEDII12DO.</title>
        <authorList>
            <person name="Anderson I."/>
            <person name="Risso C."/>
            <person name="Holmes D."/>
            <person name="Lucas S."/>
            <person name="Copeland A."/>
            <person name="Lapidus A."/>
            <person name="Cheng J.F."/>
            <person name="Bruce D."/>
            <person name="Goodwin L."/>
            <person name="Pitluck S."/>
            <person name="Saunders E."/>
            <person name="Brettin T."/>
            <person name="Detter J.C."/>
            <person name="Han C."/>
            <person name="Tapia R."/>
            <person name="Larimer F."/>
            <person name="Land M."/>
            <person name="Hauser L."/>
            <person name="Woyke T."/>
            <person name="Lovley D."/>
            <person name="Kyrpides N."/>
            <person name="Ivanova N."/>
        </authorList>
    </citation>
    <scope>NUCLEOTIDE SEQUENCE [LARGE SCALE GENOMIC DNA]</scope>
    <source>
        <strain evidence="2">DSM 10642 / AEDII12DO</strain>
    </source>
</reference>
<accession>D3S364</accession>
<dbReference type="EMBL" id="CP001899">
    <property type="protein sequence ID" value="ADC64697.1"/>
    <property type="molecule type" value="Genomic_DNA"/>
</dbReference>
<protein>
    <submittedName>
        <fullName evidence="1">Uncharacterized protein</fullName>
    </submittedName>
</protein>